<dbReference type="EMBL" id="JACHYA010000002">
    <property type="protein sequence ID" value="MBB3171012.1"/>
    <property type="molecule type" value="Genomic_DNA"/>
</dbReference>
<protein>
    <submittedName>
        <fullName evidence="1">Uncharacterized protein</fullName>
    </submittedName>
</protein>
<dbReference type="AlphaFoldDB" id="A0A7W5D1M4"/>
<comment type="caution">
    <text evidence="1">The sequence shown here is derived from an EMBL/GenBank/DDBJ whole genome shotgun (WGS) entry which is preliminary data.</text>
</comment>
<reference evidence="1 2" key="1">
    <citation type="submission" date="2020-08" db="EMBL/GenBank/DDBJ databases">
        <title>Sequencing the genomes of 1000 actinobacteria strains.</title>
        <authorList>
            <person name="Klenk H.-P."/>
        </authorList>
    </citation>
    <scope>NUCLEOTIDE SEQUENCE [LARGE SCALE GENOMIC DNA]</scope>
    <source>
        <strain evidence="1 2">DSM 22242</strain>
    </source>
</reference>
<accession>A0A7W5D1M4</accession>
<organism evidence="1 2">
    <name type="scientific">Parvibacter caecicola</name>
    <dbReference type="NCBI Taxonomy" id="747645"/>
    <lineage>
        <taxon>Bacteria</taxon>
        <taxon>Bacillati</taxon>
        <taxon>Actinomycetota</taxon>
        <taxon>Coriobacteriia</taxon>
        <taxon>Coriobacteriales</taxon>
        <taxon>Coriobacteriaceae</taxon>
        <taxon>Parvibacter</taxon>
    </lineage>
</organism>
<sequence>MTVQVVKAVLTQRENGNNILRFNIGGADQDLNLDDETNEEQVKSVFDALLAQMVNEDIQVVADIPEERVHDLYGEVCAAYVTQLNTELSRVQSRMNSLGLSKRES</sequence>
<evidence type="ECO:0000313" key="2">
    <source>
        <dbReference type="Proteomes" id="UP000530850"/>
    </source>
</evidence>
<name>A0A7W5D1M4_9ACTN</name>
<dbReference type="GeneID" id="93357706"/>
<gene>
    <name evidence="1" type="ORF">FHR31_000824</name>
</gene>
<dbReference type="RefSeq" id="WP_161555307.1">
    <property type="nucleotide sequence ID" value="NZ_JACHYA010000002.1"/>
</dbReference>
<evidence type="ECO:0000313" key="1">
    <source>
        <dbReference type="EMBL" id="MBB3171012.1"/>
    </source>
</evidence>
<dbReference type="Proteomes" id="UP000530850">
    <property type="component" value="Unassembled WGS sequence"/>
</dbReference>
<proteinExistence type="predicted"/>